<name>J3JTX7_DENPD</name>
<organism evidence="11">
    <name type="scientific">Dendroctonus ponderosae</name>
    <name type="common">Mountain pine beetle</name>
    <dbReference type="NCBI Taxonomy" id="77166"/>
    <lineage>
        <taxon>Eukaryota</taxon>
        <taxon>Metazoa</taxon>
        <taxon>Ecdysozoa</taxon>
        <taxon>Arthropoda</taxon>
        <taxon>Hexapoda</taxon>
        <taxon>Insecta</taxon>
        <taxon>Pterygota</taxon>
        <taxon>Neoptera</taxon>
        <taxon>Endopterygota</taxon>
        <taxon>Coleoptera</taxon>
        <taxon>Polyphaga</taxon>
        <taxon>Cucujiformia</taxon>
        <taxon>Curculionidae</taxon>
        <taxon>Scolytinae</taxon>
        <taxon>Dendroctonus</taxon>
    </lineage>
</organism>
<dbReference type="InterPro" id="IPR015424">
    <property type="entry name" value="PyrdxlP-dep_Trfase"/>
</dbReference>
<dbReference type="Gene3D" id="3.90.1150.10">
    <property type="entry name" value="Aspartate Aminotransferase, domain 1"/>
    <property type="match status" value="1"/>
</dbReference>
<feature type="domain" description="Aminotransferase class V" evidence="10">
    <location>
        <begin position="10"/>
        <end position="130"/>
    </location>
</feature>
<evidence type="ECO:0000256" key="4">
    <source>
        <dbReference type="ARBA" id="ARBA00009236"/>
    </source>
</evidence>
<accession>J3JTX7</accession>
<dbReference type="GO" id="GO:0019265">
    <property type="term" value="P:glycine biosynthetic process, by transamination of glyoxylate"/>
    <property type="evidence" value="ECO:0007669"/>
    <property type="project" value="TreeGrafter"/>
</dbReference>
<dbReference type="PANTHER" id="PTHR21152">
    <property type="entry name" value="AMINOTRANSFERASE CLASS V"/>
    <property type="match status" value="1"/>
</dbReference>
<dbReference type="Gene3D" id="3.40.640.10">
    <property type="entry name" value="Type I PLP-dependent aspartate aminotransferase-like (Major domain)"/>
    <property type="match status" value="1"/>
</dbReference>
<evidence type="ECO:0000256" key="8">
    <source>
        <dbReference type="ARBA" id="ARBA00022898"/>
    </source>
</evidence>
<dbReference type="GO" id="GO:0009436">
    <property type="term" value="P:glyoxylate catabolic process"/>
    <property type="evidence" value="ECO:0007669"/>
    <property type="project" value="UniProtKB-ARBA"/>
</dbReference>
<evidence type="ECO:0000256" key="5">
    <source>
        <dbReference type="ARBA" id="ARBA00013049"/>
    </source>
</evidence>
<dbReference type="InterPro" id="IPR000192">
    <property type="entry name" value="Aminotrans_V_dom"/>
</dbReference>
<proteinExistence type="evidence at transcript level"/>
<comment type="catalytic activity">
    <reaction evidence="1">
        <text>glyoxylate + L-alanine = glycine + pyruvate</text>
        <dbReference type="Rhea" id="RHEA:24248"/>
        <dbReference type="ChEBI" id="CHEBI:15361"/>
        <dbReference type="ChEBI" id="CHEBI:36655"/>
        <dbReference type="ChEBI" id="CHEBI:57305"/>
        <dbReference type="ChEBI" id="CHEBI:57972"/>
        <dbReference type="EC" id="2.6.1.44"/>
    </reaction>
</comment>
<comment type="cofactor">
    <cofactor evidence="2">
        <name>pyridoxal 5'-phosphate</name>
        <dbReference type="ChEBI" id="CHEBI:597326"/>
    </cofactor>
</comment>
<dbReference type="OrthoDB" id="7403325at2759"/>
<dbReference type="PANTHER" id="PTHR21152:SF40">
    <property type="entry name" value="ALANINE--GLYOXYLATE AMINOTRANSFERASE"/>
    <property type="match status" value="1"/>
</dbReference>
<keyword evidence="8" id="KW-0663">Pyridoxal phosphate</keyword>
<keyword evidence="7" id="KW-0808">Transferase</keyword>
<reference evidence="11" key="1">
    <citation type="journal article" date="2012" name="Insect Biochem. Mol. Biol.">
        <title>Transcriptome and full-length cDNA resources for the mountain pine beetle, Dendroctonus ponderosae Hopkins, a major insect pest of pine forests.</title>
        <authorList>
            <person name="Keeling C.I."/>
            <person name="Henderson H."/>
            <person name="Li M."/>
            <person name="Yuen M."/>
            <person name="Clark E.L."/>
            <person name="Fraser J.D."/>
            <person name="Huber D.P."/>
            <person name="Liao N.Y."/>
            <person name="Roderick Docking T."/>
            <person name="Birol I."/>
            <person name="Chan S.K."/>
            <person name="Taylor G.A."/>
            <person name="Palmquist D."/>
            <person name="Jones S.J."/>
            <person name="Bohlmann J."/>
        </authorList>
    </citation>
    <scope>NUCLEOTIDE SEQUENCE</scope>
    <source>
        <tissue evidence="11">Whole larvae</tissue>
    </source>
</reference>
<dbReference type="Pfam" id="PF00266">
    <property type="entry name" value="Aminotran_5"/>
    <property type="match status" value="1"/>
</dbReference>
<dbReference type="EC" id="2.6.1.44" evidence="5"/>
<dbReference type="SUPFAM" id="SSF53383">
    <property type="entry name" value="PLP-dependent transferases"/>
    <property type="match status" value="1"/>
</dbReference>
<evidence type="ECO:0000259" key="10">
    <source>
        <dbReference type="Pfam" id="PF00266"/>
    </source>
</evidence>
<evidence type="ECO:0000256" key="7">
    <source>
        <dbReference type="ARBA" id="ARBA00022679"/>
    </source>
</evidence>
<dbReference type="EMBL" id="BT126687">
    <property type="protein sequence ID" value="AEE61649.1"/>
    <property type="molecule type" value="mRNA"/>
</dbReference>
<evidence type="ECO:0000256" key="6">
    <source>
        <dbReference type="ARBA" id="ARBA00022576"/>
    </source>
</evidence>
<comment type="similarity">
    <text evidence="4">Belongs to the class-V pyridoxal-phosphate-dependent aminotransferase family.</text>
</comment>
<dbReference type="InterPro" id="IPR015422">
    <property type="entry name" value="PyrdxlP-dep_Trfase_small"/>
</dbReference>
<evidence type="ECO:0000256" key="9">
    <source>
        <dbReference type="ARBA" id="ARBA00023140"/>
    </source>
</evidence>
<evidence type="ECO:0000256" key="2">
    <source>
        <dbReference type="ARBA" id="ARBA00001933"/>
    </source>
</evidence>
<dbReference type="InterPro" id="IPR015421">
    <property type="entry name" value="PyrdxlP-dep_Trfase_major"/>
</dbReference>
<comment type="subcellular location">
    <subcellularLocation>
        <location evidence="3">Peroxisome</location>
    </subcellularLocation>
</comment>
<keyword evidence="9" id="KW-0576">Peroxisome</keyword>
<evidence type="ECO:0000256" key="1">
    <source>
        <dbReference type="ARBA" id="ARBA00001781"/>
    </source>
</evidence>
<protein>
    <recommendedName>
        <fullName evidence="5">alanine--glyoxylate transaminase</fullName>
        <ecNumber evidence="5">2.6.1.44</ecNumber>
    </recommendedName>
</protein>
<dbReference type="AlphaFoldDB" id="J3JTX7"/>
<dbReference type="GO" id="GO:0008453">
    <property type="term" value="F:alanine-glyoxylate transaminase activity"/>
    <property type="evidence" value="ECO:0007669"/>
    <property type="project" value="UniProtKB-EC"/>
</dbReference>
<evidence type="ECO:0000256" key="3">
    <source>
        <dbReference type="ARBA" id="ARBA00004275"/>
    </source>
</evidence>
<dbReference type="GO" id="GO:0004760">
    <property type="term" value="F:L-serine-pyruvate transaminase activity"/>
    <property type="evidence" value="ECO:0007669"/>
    <property type="project" value="TreeGrafter"/>
</dbReference>
<keyword evidence="6" id="KW-0032">Aminotransferase</keyword>
<dbReference type="FunFam" id="3.90.1150.10:FF:000039">
    <property type="entry name" value="Serine--pyruvate aminotransferase"/>
    <property type="match status" value="1"/>
</dbReference>
<dbReference type="GO" id="GO:0005777">
    <property type="term" value="C:peroxisome"/>
    <property type="evidence" value="ECO:0007669"/>
    <property type="project" value="UniProtKB-SubCell"/>
</dbReference>
<sequence length="149" mass="16985">MTILGDYWDCFGNSRVYHHTLSSSLLYGLREALSLIVKEGLENVIRRHQLCAQRLQKGLKELDLELFVQDERVRLTTVTGIKVPNNVNWRRVSEYAMKKYKVEISGGLGPTACKIFRIGLLGYNATFENVDLALKVLKEGLEYGYSSKL</sequence>
<evidence type="ECO:0000313" key="11">
    <source>
        <dbReference type="EMBL" id="AEE61649.1"/>
    </source>
</evidence>